<comment type="caution">
    <text evidence="1">The sequence shown here is derived from an EMBL/GenBank/DDBJ whole genome shotgun (WGS) entry which is preliminary data.</text>
</comment>
<evidence type="ECO:0000313" key="1">
    <source>
        <dbReference type="EMBL" id="RAK26384.1"/>
    </source>
</evidence>
<accession>A0A364JSU8</accession>
<dbReference type="Proteomes" id="UP000249453">
    <property type="component" value="Unassembled WGS sequence"/>
</dbReference>
<organism evidence="1 2">
    <name type="scientific">Falsochrobactrum ovis</name>
    <dbReference type="NCBI Taxonomy" id="1293442"/>
    <lineage>
        <taxon>Bacteria</taxon>
        <taxon>Pseudomonadati</taxon>
        <taxon>Pseudomonadota</taxon>
        <taxon>Alphaproteobacteria</taxon>
        <taxon>Hyphomicrobiales</taxon>
        <taxon>Brucellaceae</taxon>
        <taxon>Falsochrobactrum</taxon>
    </lineage>
</organism>
<name>A0A364JSU8_9HYPH</name>
<dbReference type="EMBL" id="QLMK01000014">
    <property type="protein sequence ID" value="RAK26384.1"/>
    <property type="molecule type" value="Genomic_DNA"/>
</dbReference>
<protein>
    <submittedName>
        <fullName evidence="1">Uncharacterized protein</fullName>
    </submittedName>
</protein>
<dbReference type="AlphaFoldDB" id="A0A364JSU8"/>
<gene>
    <name evidence="1" type="ORF">C7374_11470</name>
</gene>
<reference evidence="1 2" key="1">
    <citation type="submission" date="2018-06" db="EMBL/GenBank/DDBJ databases">
        <title>Genomic Encyclopedia of Type Strains, Phase IV (KMG-IV): sequencing the most valuable type-strain genomes for metagenomic binning, comparative biology and taxonomic classification.</title>
        <authorList>
            <person name="Goeker M."/>
        </authorList>
    </citation>
    <scope>NUCLEOTIDE SEQUENCE [LARGE SCALE GENOMIC DNA]</scope>
    <source>
        <strain evidence="1 2">DSM 26720</strain>
    </source>
</reference>
<proteinExistence type="predicted"/>
<keyword evidence="2" id="KW-1185">Reference proteome</keyword>
<evidence type="ECO:0000313" key="2">
    <source>
        <dbReference type="Proteomes" id="UP000249453"/>
    </source>
</evidence>
<sequence>MNKDIVMNKKEKAEMAPPVVTVYGAVISRIPVYDPRKEDYAAFVKRVSQSSR</sequence>